<keyword evidence="11" id="KW-1185">Reference proteome</keyword>
<protein>
    <recommendedName>
        <fullName evidence="5">Autolysin</fullName>
    </recommendedName>
    <alternativeName>
        <fullName evidence="4">Cell wall hydrolase</fullName>
    </alternativeName>
</protein>
<evidence type="ECO:0000256" key="1">
    <source>
        <dbReference type="ARBA" id="ARBA00006088"/>
    </source>
</evidence>
<dbReference type="Pfam" id="PF01510">
    <property type="entry name" value="Amidase_2"/>
    <property type="match status" value="1"/>
</dbReference>
<keyword evidence="2 7" id="KW-0732">Signal</keyword>
<dbReference type="SUPFAM" id="SSF82057">
    <property type="entry name" value="Prokaryotic SH3-related domain"/>
    <property type="match status" value="1"/>
</dbReference>
<accession>A0ABU5CE73</accession>
<evidence type="ECO:0000313" key="10">
    <source>
        <dbReference type="EMBL" id="MDY0404642.1"/>
    </source>
</evidence>
<dbReference type="InterPro" id="IPR002502">
    <property type="entry name" value="Amidase_domain"/>
</dbReference>
<proteinExistence type="inferred from homology"/>
<dbReference type="PROSITE" id="PS51780">
    <property type="entry name" value="GW"/>
    <property type="match status" value="1"/>
</dbReference>
<feature type="region of interest" description="Disordered" evidence="6">
    <location>
        <begin position="28"/>
        <end position="47"/>
    </location>
</feature>
<feature type="signal peptide" evidence="7">
    <location>
        <begin position="1"/>
        <end position="27"/>
    </location>
</feature>
<evidence type="ECO:0000259" key="9">
    <source>
        <dbReference type="PROSITE" id="PS51780"/>
    </source>
</evidence>
<feature type="compositionally biased region" description="Basic and acidic residues" evidence="6">
    <location>
        <begin position="38"/>
        <end position="47"/>
    </location>
</feature>
<evidence type="ECO:0000256" key="3">
    <source>
        <dbReference type="ARBA" id="ARBA00022737"/>
    </source>
</evidence>
<evidence type="ECO:0000313" key="11">
    <source>
        <dbReference type="Proteomes" id="UP001228376"/>
    </source>
</evidence>
<dbReference type="Pfam" id="PF00395">
    <property type="entry name" value="SLH"/>
    <property type="match status" value="1"/>
</dbReference>
<dbReference type="Gene3D" id="2.30.30.170">
    <property type="match status" value="2"/>
</dbReference>
<dbReference type="SUPFAM" id="SSF55846">
    <property type="entry name" value="N-acetylmuramoyl-L-alanine amidase-like"/>
    <property type="match status" value="1"/>
</dbReference>
<evidence type="ECO:0000259" key="8">
    <source>
        <dbReference type="PROSITE" id="PS51272"/>
    </source>
</evidence>
<feature type="compositionally biased region" description="Polar residues" evidence="6">
    <location>
        <begin position="28"/>
        <end position="37"/>
    </location>
</feature>
<dbReference type="PANTHER" id="PTHR43308:SF5">
    <property type="entry name" value="S-LAYER PROTEIN _ PEPTIDOGLYCAN ENDO-BETA-N-ACETYLGLUCOSAMINIDASE"/>
    <property type="match status" value="1"/>
</dbReference>
<dbReference type="RefSeq" id="WP_306065585.1">
    <property type="nucleotide sequence ID" value="NZ_JAROCA020000001.1"/>
</dbReference>
<evidence type="ECO:0000256" key="5">
    <source>
        <dbReference type="ARBA" id="ARBA00032390"/>
    </source>
</evidence>
<dbReference type="InterPro" id="IPR025987">
    <property type="entry name" value="GW_dom"/>
</dbReference>
<evidence type="ECO:0000256" key="4">
    <source>
        <dbReference type="ARBA" id="ARBA00030881"/>
    </source>
</evidence>
<dbReference type="Pfam" id="PF13457">
    <property type="entry name" value="GW"/>
    <property type="match status" value="2"/>
</dbReference>
<feature type="domain" description="GW" evidence="9">
    <location>
        <begin position="310"/>
        <end position="388"/>
    </location>
</feature>
<gene>
    <name evidence="10" type="ORF">P5G51_003775</name>
</gene>
<dbReference type="PROSITE" id="PS51272">
    <property type="entry name" value="SLH"/>
    <property type="match status" value="2"/>
</dbReference>
<feature type="domain" description="SLH" evidence="8">
    <location>
        <begin position="463"/>
        <end position="530"/>
    </location>
</feature>
<dbReference type="CDD" id="cd06583">
    <property type="entry name" value="PGRP"/>
    <property type="match status" value="1"/>
</dbReference>
<reference evidence="10 11" key="1">
    <citation type="submission" date="2023-10" db="EMBL/GenBank/DDBJ databases">
        <title>179-bfca-hs.</title>
        <authorList>
            <person name="Miliotis G."/>
            <person name="Sengupta P."/>
            <person name="Hameed A."/>
            <person name="Chuvochina M."/>
            <person name="Mcdonagh F."/>
            <person name="Simpson A.C."/>
            <person name="Singh N.K."/>
            <person name="Rekha P.D."/>
            <person name="Raman K."/>
            <person name="Hugenholtz P."/>
            <person name="Venkateswaran K."/>
        </authorList>
    </citation>
    <scope>NUCLEOTIDE SEQUENCE [LARGE SCALE GENOMIC DNA]</scope>
    <source>
        <strain evidence="10 11">179-BFC-A-HS</strain>
    </source>
</reference>
<dbReference type="Gene3D" id="3.40.80.10">
    <property type="entry name" value="Peptidoglycan recognition protein-like"/>
    <property type="match status" value="1"/>
</dbReference>
<feature type="chain" id="PRO_5046905345" description="Autolysin" evidence="7">
    <location>
        <begin position="28"/>
        <end position="643"/>
    </location>
</feature>
<dbReference type="SMART" id="SM00644">
    <property type="entry name" value="Ami_2"/>
    <property type="match status" value="1"/>
</dbReference>
<organism evidence="10 11">
    <name type="scientific">Tigheibacillus jepli</name>
    <dbReference type="NCBI Taxonomy" id="3035914"/>
    <lineage>
        <taxon>Bacteria</taxon>
        <taxon>Bacillati</taxon>
        <taxon>Bacillota</taxon>
        <taxon>Bacilli</taxon>
        <taxon>Bacillales</taxon>
        <taxon>Bacillaceae</taxon>
        <taxon>Tigheibacillus</taxon>
    </lineage>
</organism>
<sequence>MRKSVIFLVALLIVGQLQLSVQSTALAETNDGTASDNETSKKVTADTKQKDSDYNELGIKKGTIVHGEDISKLSKEELQYIPKNWRDGIDEGEDEHGPDELNLNKARGIQLFQSYPNVNDYIKKKKLPAANIEYDDKGFPRFSYRKGKPEGVVAHETANDNSTITGEISYMTRNYNNAFVHAFADSQRVIQIHPTTHGAWGAGQYANQRYIHIELVRMHDFDAFARSINNYANYIAMQLDNYNLGVSKAVKTGKNDGKGTLWSHKDVSNILGGTTHTDPIGYFQRWGYSWDEFVSLVKQKYTYRRQVAVTYKNTSRLGKLKSNKAEIYTDLENMKNTVNANGYMDQVFYIKQQANKDGKTYYLISKKPSSKEGTIGWVASKDLTSYTHASVDNDMKTLVLSGSGVAYNRAWGGKKNQVYPSLKSYKGEFFAVNKTEKVGNNIWYRGILDGKQVWIHNHHFSDSLLTYEDVPANSSHYQNIYALTQKGIITGYTLQDNTHLYRPDQPLSRTHAAVIFTRALHLPIPKNKAEILSHYKDIDVTHEYADEIAAVYKANIFRGNKGKFMEGKLTREQMASVIVRAFQLEDNRVNTGIKLSKVSPSHRQNVKVLSQHGITSELDDYRPQEFVTRGQFSSFVYRAMEKQ</sequence>
<evidence type="ECO:0000256" key="6">
    <source>
        <dbReference type="SAM" id="MobiDB-lite"/>
    </source>
</evidence>
<dbReference type="InterPro" id="IPR038200">
    <property type="entry name" value="GW_dom_sf"/>
</dbReference>
<evidence type="ECO:0000256" key="7">
    <source>
        <dbReference type="SAM" id="SignalP"/>
    </source>
</evidence>
<dbReference type="InterPro" id="IPR036505">
    <property type="entry name" value="Amidase/PGRP_sf"/>
</dbReference>
<comment type="caution">
    <text evidence="10">The sequence shown here is derived from an EMBL/GenBank/DDBJ whole genome shotgun (WGS) entry which is preliminary data.</text>
</comment>
<comment type="similarity">
    <text evidence="1">In the N-terminal section; belongs to the N-acetylmuramoyl-L-alanine amidase 2 family.</text>
</comment>
<dbReference type="PANTHER" id="PTHR43308">
    <property type="entry name" value="OUTER MEMBRANE PROTEIN ALPHA-RELATED"/>
    <property type="match status" value="1"/>
</dbReference>
<name>A0ABU5CE73_9BACI</name>
<feature type="domain" description="SLH" evidence="8">
    <location>
        <begin position="531"/>
        <end position="592"/>
    </location>
</feature>
<dbReference type="InterPro" id="IPR051465">
    <property type="entry name" value="Cell_Envelope_Struct_Comp"/>
</dbReference>
<dbReference type="EMBL" id="JAROCA020000001">
    <property type="protein sequence ID" value="MDY0404642.1"/>
    <property type="molecule type" value="Genomic_DNA"/>
</dbReference>
<keyword evidence="3" id="KW-0677">Repeat</keyword>
<evidence type="ECO:0000256" key="2">
    <source>
        <dbReference type="ARBA" id="ARBA00022729"/>
    </source>
</evidence>
<dbReference type="InterPro" id="IPR001119">
    <property type="entry name" value="SLH_dom"/>
</dbReference>
<dbReference type="Proteomes" id="UP001228376">
    <property type="component" value="Unassembled WGS sequence"/>
</dbReference>